<evidence type="ECO:0000313" key="2">
    <source>
        <dbReference type="EMBL" id="ARE67271.1"/>
    </source>
</evidence>
<organism evidence="2">
    <name type="scientific">Shearwaterpox virus</name>
    <dbReference type="NCBI Taxonomy" id="1974596"/>
    <lineage>
        <taxon>Viruses</taxon>
        <taxon>Varidnaviria</taxon>
        <taxon>Bamfordvirae</taxon>
        <taxon>Nucleocytoviricota</taxon>
        <taxon>Pokkesviricetes</taxon>
        <taxon>Chitovirales</taxon>
        <taxon>Poxviridae</taxon>
        <taxon>Chordopoxvirinae</taxon>
        <taxon>Avipoxvirus</taxon>
        <taxon>Avipoxvirus canarypox</taxon>
        <taxon>Canarypox virus</taxon>
    </lineage>
</organism>
<proteinExistence type="predicted"/>
<feature type="transmembrane region" description="Helical" evidence="1">
    <location>
        <begin position="132"/>
        <end position="151"/>
    </location>
</feature>
<keyword evidence="1" id="KW-0472">Membrane</keyword>
<gene>
    <name evidence="2" type="primary">SWPV2-051</name>
</gene>
<dbReference type="Pfam" id="PF03073">
    <property type="entry name" value="TspO_MBR"/>
    <property type="match status" value="1"/>
</dbReference>
<protein>
    <submittedName>
        <fullName evidence="2">SWPV2-ORF051</fullName>
    </submittedName>
</protein>
<feature type="transmembrane region" description="Helical" evidence="1">
    <location>
        <begin position="49"/>
        <end position="68"/>
    </location>
</feature>
<keyword evidence="1" id="KW-0812">Transmembrane</keyword>
<reference evidence="2" key="1">
    <citation type="journal article" date="2017" name="BMC Genomics">
        <title>Genomic characterization of two novel pathogenic avipoxviruses isolated from pacific shearwaters (Ardenna spp.).</title>
        <authorList>
            <person name="Sarker S."/>
            <person name="Das S."/>
            <person name="Lavers J.L."/>
            <person name="Hutton I."/>
            <person name="Helbig K."/>
            <person name="Imbery J."/>
            <person name="Upton C."/>
            <person name="Raidal S.R."/>
        </authorList>
    </citation>
    <scope>NUCLEOTIDE SEQUENCE [LARGE SCALE GENOMIC DNA]</scope>
    <source>
        <strain evidence="2">SWPV-2</strain>
    </source>
</reference>
<dbReference type="Proteomes" id="UP000319767">
    <property type="component" value="Segment"/>
</dbReference>
<dbReference type="EMBL" id="KX857215">
    <property type="protein sequence ID" value="ARE67271.1"/>
    <property type="molecule type" value="Genomic_DNA"/>
</dbReference>
<evidence type="ECO:0000256" key="1">
    <source>
        <dbReference type="SAM" id="Phobius"/>
    </source>
</evidence>
<accession>A0A1V0QG28</accession>
<name>A0A1V0QG28_CNPV</name>
<sequence length="163" mass="19250">MKMNIFEYLCDSSYTIIAILSLLIILENIEQGDFFDYVENNITFMIPKYYTRMFLYIISYGFMGHGMYLISTENYDSAKVIFTHLLQLSVGLSWFIVFYNMNILRLSMLISSVHLFLSLYNSYVWYNIGSYISLFNVPCISMSIINLLLNFRTIQTYHLAKEE</sequence>
<feature type="transmembrane region" description="Helical" evidence="1">
    <location>
        <begin position="12"/>
        <end position="29"/>
    </location>
</feature>
<dbReference type="InterPro" id="IPR004307">
    <property type="entry name" value="TspO_MBR"/>
</dbReference>
<dbReference type="GO" id="GO:0016020">
    <property type="term" value="C:membrane"/>
    <property type="evidence" value="ECO:0007669"/>
    <property type="project" value="InterPro"/>
</dbReference>
<keyword evidence="1" id="KW-1133">Transmembrane helix</keyword>